<evidence type="ECO:0000313" key="5">
    <source>
        <dbReference type="Proteomes" id="UP000440578"/>
    </source>
</evidence>
<evidence type="ECO:0000256" key="3">
    <source>
        <dbReference type="SAM" id="MobiDB-lite"/>
    </source>
</evidence>
<dbReference type="PANTHER" id="PTHR12499:SF0">
    <property type="entry name" value="OPTIC ATROPHY 3 PROTEIN"/>
    <property type="match status" value="1"/>
</dbReference>
<reference evidence="4 5" key="1">
    <citation type="submission" date="2019-07" db="EMBL/GenBank/DDBJ databases">
        <title>Draft genome assembly of a fouling barnacle, Amphibalanus amphitrite (Darwin, 1854): The first reference genome for Thecostraca.</title>
        <authorList>
            <person name="Kim W."/>
        </authorList>
    </citation>
    <scope>NUCLEOTIDE SEQUENCE [LARGE SCALE GENOMIC DNA]</scope>
    <source>
        <strain evidence="4">SNU_AA5</strain>
        <tissue evidence="4">Soma without cirri and trophi</tissue>
    </source>
</reference>
<feature type="compositionally biased region" description="Pro residues" evidence="3">
    <location>
        <begin position="151"/>
        <end position="161"/>
    </location>
</feature>
<keyword evidence="2" id="KW-0175">Coiled coil</keyword>
<comment type="similarity">
    <text evidence="1">Belongs to the OPA3 family.</text>
</comment>
<name>A0A6A4WK62_AMPAM</name>
<feature type="region of interest" description="Disordered" evidence="3">
    <location>
        <begin position="149"/>
        <end position="191"/>
    </location>
</feature>
<dbReference type="GO" id="GO:0019216">
    <property type="term" value="P:regulation of lipid metabolic process"/>
    <property type="evidence" value="ECO:0007669"/>
    <property type="project" value="TreeGrafter"/>
</dbReference>
<evidence type="ECO:0000256" key="1">
    <source>
        <dbReference type="ARBA" id="ARBA00007584"/>
    </source>
</evidence>
<dbReference type="EMBL" id="VIIS01000591">
    <property type="protein sequence ID" value="KAF0307245.1"/>
    <property type="molecule type" value="Genomic_DNA"/>
</dbReference>
<sequence length="191" mass="21037">MVAAFPLAKLGTLVIKQVSKPLANVIKERAKRSYFFRTYVCMPPAQLYHWCEVRTKMWIMNLGRSGDIPKLNEAMAIDLGANMLGEGVILGIATGVLLYEYNRSAAKEEAREAAQHARLRSLETALDDLRFTAEEQDTRLRELTRRLVALNPPPVPPPAPAAPAGTTPQQQSGEGRLQTAIKDATGRLRGS</sequence>
<dbReference type="Proteomes" id="UP000440578">
    <property type="component" value="Unassembled WGS sequence"/>
</dbReference>
<dbReference type="InterPro" id="IPR010754">
    <property type="entry name" value="OPA3-like"/>
</dbReference>
<accession>A0A6A4WK62</accession>
<evidence type="ECO:0000313" key="4">
    <source>
        <dbReference type="EMBL" id="KAF0307245.1"/>
    </source>
</evidence>
<comment type="caution">
    <text evidence="4">The sequence shown here is derived from an EMBL/GenBank/DDBJ whole genome shotgun (WGS) entry which is preliminary data.</text>
</comment>
<organism evidence="4 5">
    <name type="scientific">Amphibalanus amphitrite</name>
    <name type="common">Striped barnacle</name>
    <name type="synonym">Balanus amphitrite</name>
    <dbReference type="NCBI Taxonomy" id="1232801"/>
    <lineage>
        <taxon>Eukaryota</taxon>
        <taxon>Metazoa</taxon>
        <taxon>Ecdysozoa</taxon>
        <taxon>Arthropoda</taxon>
        <taxon>Crustacea</taxon>
        <taxon>Multicrustacea</taxon>
        <taxon>Cirripedia</taxon>
        <taxon>Thoracica</taxon>
        <taxon>Thoracicalcarea</taxon>
        <taxon>Balanomorpha</taxon>
        <taxon>Balanoidea</taxon>
        <taxon>Balanidae</taxon>
        <taxon>Amphibalaninae</taxon>
        <taxon>Amphibalanus</taxon>
    </lineage>
</organism>
<gene>
    <name evidence="4" type="ORF">FJT64_021361</name>
</gene>
<keyword evidence="5" id="KW-1185">Reference proteome</keyword>
<dbReference type="GO" id="GO:0005739">
    <property type="term" value="C:mitochondrion"/>
    <property type="evidence" value="ECO:0007669"/>
    <property type="project" value="TreeGrafter"/>
</dbReference>
<dbReference type="Pfam" id="PF07047">
    <property type="entry name" value="OPA3"/>
    <property type="match status" value="1"/>
</dbReference>
<proteinExistence type="inferred from homology"/>
<evidence type="ECO:0000256" key="2">
    <source>
        <dbReference type="ARBA" id="ARBA00023054"/>
    </source>
</evidence>
<protein>
    <submittedName>
        <fullName evidence="4">Putative OPA3-like protein</fullName>
    </submittedName>
</protein>
<dbReference type="OrthoDB" id="2129069at2759"/>
<dbReference type="AlphaFoldDB" id="A0A6A4WK62"/>
<dbReference type="PANTHER" id="PTHR12499">
    <property type="entry name" value="OPTIC ATROPHY 3 PROTEIN OPA3"/>
    <property type="match status" value="1"/>
</dbReference>